<dbReference type="GO" id="GO:0004124">
    <property type="term" value="F:cysteine synthase activity"/>
    <property type="evidence" value="ECO:0007669"/>
    <property type="project" value="UniProtKB-UniRule"/>
</dbReference>
<accession>A0AAE3AW87</accession>
<evidence type="ECO:0000256" key="12">
    <source>
        <dbReference type="RuleBase" id="RU003985"/>
    </source>
</evidence>
<feature type="domain" description="Tryptophan synthase beta chain-like PALP" evidence="13">
    <location>
        <begin position="10"/>
        <end position="297"/>
    </location>
</feature>
<keyword evidence="7 10" id="KW-0663">Pyridoxal phosphate</keyword>
<dbReference type="AlphaFoldDB" id="A0AAE3AW87"/>
<evidence type="ECO:0000256" key="2">
    <source>
        <dbReference type="ARBA" id="ARBA00004962"/>
    </source>
</evidence>
<dbReference type="FunFam" id="3.40.50.1100:FF:000067">
    <property type="entry name" value="Cysteine synthase"/>
    <property type="match status" value="1"/>
</dbReference>
<dbReference type="InterPro" id="IPR050214">
    <property type="entry name" value="Cys_Synth/Cystath_Beta-Synth"/>
</dbReference>
<dbReference type="PANTHER" id="PTHR10314">
    <property type="entry name" value="CYSTATHIONINE BETA-SYNTHASE"/>
    <property type="match status" value="1"/>
</dbReference>
<comment type="caution">
    <text evidence="14">The sequence shown here is derived from an EMBL/GenBank/DDBJ whole genome shotgun (WGS) entry which is preliminary data.</text>
</comment>
<organism evidence="14 15">
    <name type="scientific">Gallintestinimicrobium propionicum</name>
    <dbReference type="NCBI Taxonomy" id="2981770"/>
    <lineage>
        <taxon>Bacteria</taxon>
        <taxon>Bacillati</taxon>
        <taxon>Bacillota</taxon>
        <taxon>Clostridia</taxon>
        <taxon>Lachnospirales</taxon>
        <taxon>Lachnospiraceae</taxon>
        <taxon>Gallintestinimicrobium</taxon>
    </lineage>
</organism>
<comment type="catalytic activity">
    <reaction evidence="9 12">
        <text>O-acetyl-L-serine + hydrogen sulfide = L-cysteine + acetate</text>
        <dbReference type="Rhea" id="RHEA:14829"/>
        <dbReference type="ChEBI" id="CHEBI:29919"/>
        <dbReference type="ChEBI" id="CHEBI:30089"/>
        <dbReference type="ChEBI" id="CHEBI:35235"/>
        <dbReference type="ChEBI" id="CHEBI:58340"/>
        <dbReference type="EC" id="2.5.1.47"/>
    </reaction>
</comment>
<dbReference type="GO" id="GO:0006535">
    <property type="term" value="P:cysteine biosynthetic process from serine"/>
    <property type="evidence" value="ECO:0007669"/>
    <property type="project" value="UniProtKB-UniRule"/>
</dbReference>
<feature type="modified residue" description="N6-(pyridoxal phosphate)lysine" evidence="11">
    <location>
        <position position="47"/>
    </location>
</feature>
<dbReference type="RefSeq" id="WP_117962232.1">
    <property type="nucleotide sequence ID" value="NZ_JAJEQF010000049.1"/>
</dbReference>
<evidence type="ECO:0000259" key="13">
    <source>
        <dbReference type="Pfam" id="PF00291"/>
    </source>
</evidence>
<evidence type="ECO:0000256" key="3">
    <source>
        <dbReference type="ARBA" id="ARBA00007103"/>
    </source>
</evidence>
<dbReference type="SUPFAM" id="SSF53686">
    <property type="entry name" value="Tryptophan synthase beta subunit-like PLP-dependent enzymes"/>
    <property type="match status" value="1"/>
</dbReference>
<evidence type="ECO:0000256" key="4">
    <source>
        <dbReference type="ARBA" id="ARBA00012681"/>
    </source>
</evidence>
<evidence type="ECO:0000256" key="6">
    <source>
        <dbReference type="ARBA" id="ARBA00022679"/>
    </source>
</evidence>
<evidence type="ECO:0000313" key="14">
    <source>
        <dbReference type="EMBL" id="MCC2168854.1"/>
    </source>
</evidence>
<dbReference type="InterPro" id="IPR001216">
    <property type="entry name" value="P-phosphate_BS"/>
</dbReference>
<dbReference type="EMBL" id="JAJEQF010000049">
    <property type="protein sequence ID" value="MCC2168854.1"/>
    <property type="molecule type" value="Genomic_DNA"/>
</dbReference>
<evidence type="ECO:0000256" key="11">
    <source>
        <dbReference type="PIRSR" id="PIRSR605856-51"/>
    </source>
</evidence>
<dbReference type="InterPro" id="IPR005859">
    <property type="entry name" value="CysK"/>
</dbReference>
<dbReference type="Proteomes" id="UP001199355">
    <property type="component" value="Unassembled WGS sequence"/>
</dbReference>
<feature type="binding site" evidence="10">
    <location>
        <position position="77"/>
    </location>
    <ligand>
        <name>pyridoxal 5'-phosphate</name>
        <dbReference type="ChEBI" id="CHEBI:597326"/>
    </ligand>
</feature>
<evidence type="ECO:0000313" key="15">
    <source>
        <dbReference type="Proteomes" id="UP001199355"/>
    </source>
</evidence>
<comment type="cofactor">
    <cofactor evidence="1 10 12">
        <name>pyridoxal 5'-phosphate</name>
        <dbReference type="ChEBI" id="CHEBI:597326"/>
    </cofactor>
</comment>
<dbReference type="GO" id="GO:0005737">
    <property type="term" value="C:cytoplasm"/>
    <property type="evidence" value="ECO:0007669"/>
    <property type="project" value="UniProtKB-ARBA"/>
</dbReference>
<feature type="binding site" evidence="10">
    <location>
        <begin position="181"/>
        <end position="185"/>
    </location>
    <ligand>
        <name>pyridoxal 5'-phosphate</name>
        <dbReference type="ChEBI" id="CHEBI:597326"/>
    </ligand>
</feature>
<evidence type="ECO:0000256" key="1">
    <source>
        <dbReference type="ARBA" id="ARBA00001933"/>
    </source>
</evidence>
<keyword evidence="8 12" id="KW-0198">Cysteine biosynthesis</keyword>
<dbReference type="InterPro" id="IPR001926">
    <property type="entry name" value="TrpB-like_PALP"/>
</dbReference>
<dbReference type="InterPro" id="IPR005856">
    <property type="entry name" value="Cys_synth"/>
</dbReference>
<reference evidence="14 15" key="1">
    <citation type="submission" date="2021-10" db="EMBL/GenBank/DDBJ databases">
        <title>Anaerobic single-cell dispensing facilitates the cultivation of human gut bacteria.</title>
        <authorList>
            <person name="Afrizal A."/>
        </authorList>
    </citation>
    <scope>NUCLEOTIDE SEQUENCE [LARGE SCALE GENOMIC DNA]</scope>
    <source>
        <strain evidence="14 15">CLA-AA-H244</strain>
    </source>
</reference>
<comment type="pathway">
    <text evidence="2">Amino-acid biosynthesis; L-cysteine biosynthesis; L-cysteine from L-serine: step 2/2.</text>
</comment>
<feature type="binding site" evidence="10">
    <location>
        <position position="269"/>
    </location>
    <ligand>
        <name>pyridoxal 5'-phosphate</name>
        <dbReference type="ChEBI" id="CHEBI:597326"/>
    </ligand>
</feature>
<keyword evidence="5 12" id="KW-0028">Amino-acid biosynthesis</keyword>
<evidence type="ECO:0000256" key="8">
    <source>
        <dbReference type="ARBA" id="ARBA00023192"/>
    </source>
</evidence>
<evidence type="ECO:0000256" key="10">
    <source>
        <dbReference type="PIRSR" id="PIRSR605856-50"/>
    </source>
</evidence>
<proteinExistence type="inferred from homology"/>
<protein>
    <recommendedName>
        <fullName evidence="4 12">Cysteine synthase</fullName>
        <ecNumber evidence="4 12">2.5.1.47</ecNumber>
    </recommendedName>
</protein>
<dbReference type="NCBIfam" id="TIGR01136">
    <property type="entry name" value="cysKM"/>
    <property type="match status" value="1"/>
</dbReference>
<evidence type="ECO:0000256" key="5">
    <source>
        <dbReference type="ARBA" id="ARBA00022605"/>
    </source>
</evidence>
<gene>
    <name evidence="14" type="primary">cysK</name>
    <name evidence="14" type="ORF">LKD45_14370</name>
</gene>
<name>A0AAE3AW87_9FIRM</name>
<dbReference type="InterPro" id="IPR036052">
    <property type="entry name" value="TrpB-like_PALP_sf"/>
</dbReference>
<dbReference type="PROSITE" id="PS00901">
    <property type="entry name" value="CYS_SYNTHASE"/>
    <property type="match status" value="1"/>
</dbReference>
<dbReference type="CDD" id="cd01561">
    <property type="entry name" value="CBS_like"/>
    <property type="match status" value="1"/>
</dbReference>
<sequence>MSNVYTSADQLIGRTPLLELTHIEKAEGLKAHIYGKLEYFNPAGSVKDRIAKAMIDDAEAKGALKAGSVIIEPTSGNTGIGLASVAAARGYRIIIVMPETMSVERRQLMKAYGAELVLTEGAKGMKGAIAKADELAKEIPNSFIPGQFVNPANPEVHKKTTGPEIWEDLDGKVDILVAGVGTGGTVTGTGQYLKSKKADVKVVAVEPAGSPVLSKGTAGAHKIQGIGAGFVPDVLDTGVYDEIITVENQDAFATGRKIGHQEGVLVGISSGAAVWAAIELAKRPENEGKNIVVILPDTGDRYLSTPLFAEE</sequence>
<dbReference type="EC" id="2.5.1.47" evidence="4 12"/>
<dbReference type="NCBIfam" id="TIGR01139">
    <property type="entry name" value="cysK"/>
    <property type="match status" value="1"/>
</dbReference>
<comment type="similarity">
    <text evidence="3 12">Belongs to the cysteine synthase/cystathionine beta-synthase family.</text>
</comment>
<evidence type="ECO:0000256" key="9">
    <source>
        <dbReference type="ARBA" id="ARBA00047931"/>
    </source>
</evidence>
<keyword evidence="6 12" id="KW-0808">Transferase</keyword>
<dbReference type="Pfam" id="PF00291">
    <property type="entry name" value="PALP"/>
    <property type="match status" value="1"/>
</dbReference>
<dbReference type="Gene3D" id="3.40.50.1100">
    <property type="match status" value="2"/>
</dbReference>
<keyword evidence="15" id="KW-1185">Reference proteome</keyword>
<evidence type="ECO:0000256" key="7">
    <source>
        <dbReference type="ARBA" id="ARBA00022898"/>
    </source>
</evidence>